<keyword evidence="1" id="KW-1133">Transmembrane helix</keyword>
<reference evidence="2" key="1">
    <citation type="submission" date="2022-11" db="EMBL/GenBank/DDBJ databases">
        <title>The whole genome sequencing of pests is an important tool to study the evolution of the plant-insect interaction and insecticide resistance.</title>
        <authorList>
            <person name="Kananovich Y."/>
        </authorList>
    </citation>
    <scope>NUCLEOTIDE SEQUENCE</scope>
    <source>
        <strain evidence="2">BSU_Mac_2017</strain>
    </source>
</reference>
<evidence type="ECO:0000313" key="3">
    <source>
        <dbReference type="Proteomes" id="UP001163094"/>
    </source>
</evidence>
<name>A0AAJ5PTD0_9GAMM</name>
<evidence type="ECO:0000256" key="1">
    <source>
        <dbReference type="SAM" id="Phobius"/>
    </source>
</evidence>
<gene>
    <name evidence="2" type="ORF">OW721_00435</name>
</gene>
<keyword evidence="1" id="KW-0812">Transmembrane</keyword>
<evidence type="ECO:0000313" key="2">
    <source>
        <dbReference type="EMBL" id="WAI11854.1"/>
    </source>
</evidence>
<dbReference type="AlphaFoldDB" id="A0AAJ5PTD0"/>
<sequence length="192" mass="22278">MSIYQRCLSKSLMFFSILFVIFLLFIESNIGFKTFFNFTSRFFIGLKAEEISGNWRNFTLKNIKYNVFGISMTANSVHVILDTRSLFKISTIFKEIETKNLVIALENNDAIHFSKNNVSPSILKNNIFIKYPIIFEKIHADKIAFESPEVHIFFLNVLSKIELINNNIIFSPTYVDSIHLSSLKSPLKKKIF</sequence>
<dbReference type="Proteomes" id="UP001163094">
    <property type="component" value="Chromosome"/>
</dbReference>
<accession>A0AAJ5PTD0</accession>
<protein>
    <submittedName>
        <fullName evidence="2">Uncharacterized protein</fullName>
    </submittedName>
</protein>
<feature type="transmembrane region" description="Helical" evidence="1">
    <location>
        <begin position="12"/>
        <end position="32"/>
    </location>
</feature>
<organism evidence="2 3">
    <name type="scientific">Buchnera aphidicola</name>
    <name type="common">Macrosiphum albifrons</name>
    <dbReference type="NCBI Taxonomy" id="2994844"/>
    <lineage>
        <taxon>Bacteria</taxon>
        <taxon>Pseudomonadati</taxon>
        <taxon>Pseudomonadota</taxon>
        <taxon>Gammaproteobacteria</taxon>
        <taxon>Enterobacterales</taxon>
        <taxon>Erwiniaceae</taxon>
        <taxon>Buchnera</taxon>
    </lineage>
</organism>
<proteinExistence type="predicted"/>
<dbReference type="EMBL" id="CP113409">
    <property type="protein sequence ID" value="WAI11854.1"/>
    <property type="molecule type" value="Genomic_DNA"/>
</dbReference>
<keyword evidence="1" id="KW-0472">Membrane</keyword>